<dbReference type="GO" id="GO:0008270">
    <property type="term" value="F:zinc ion binding"/>
    <property type="evidence" value="ECO:0007669"/>
    <property type="project" value="InterPro"/>
</dbReference>
<sequence>MASTESNQVEEKEVIPEVPQKSGEDAELDPFPCVPTNNTERDLYLKEKGADKKAPPDGKKLKKRKAPPKPDPKPDPRPPKPSPKEPVPPIPPRPKPPSPAPVPPLKPSPTPPKPIPRPRQYQAGSQSEWVVFFRPKQKPLNFVQITKDLNNNYSGVVQCTKLNKSKLRVTVNSAEQANKIVTDLRFSLEYRVWIPAHKVEIDGVVTEEGLTLGDFSKAVGRFKNPKLPPVEVLECRQLGKVTTEGDKKTFVPSSSFRVTFAGSALPDYIELYKLRLPVRLYVPRVMSCENCQQLGHTKTYCSNKSKCSKCAGPHKDVECQKQAEKCLLCGGEPHKTRKCPKYKEREDKMKRSLKERSKKSFAEILKQVNLSNRFAPLGDEDSEEEDTETEVIIQREEDSDTSTATGPSSKRPKTAKTGKPTGGKAKKEASWNYEEDFPPTPSGNGGGPPPKPIPVPPKRKPTKPTPKADPIPDAFKGILSFSTIVEWLCSLVSEPIRLLIKQFEPVARGIGKQLATTTPLLSFISFDG</sequence>
<feature type="region of interest" description="Disordered" evidence="1">
    <location>
        <begin position="337"/>
        <end position="358"/>
    </location>
</feature>
<feature type="compositionally biased region" description="Pro residues" evidence="1">
    <location>
        <begin position="79"/>
        <end position="117"/>
    </location>
</feature>
<proteinExistence type="predicted"/>
<dbReference type="AlphaFoldDB" id="A0A1Q3FMP7"/>
<organism evidence="3">
    <name type="scientific">Culex tarsalis</name>
    <name type="common">Encephalitis mosquito</name>
    <dbReference type="NCBI Taxonomy" id="7177"/>
    <lineage>
        <taxon>Eukaryota</taxon>
        <taxon>Metazoa</taxon>
        <taxon>Ecdysozoa</taxon>
        <taxon>Arthropoda</taxon>
        <taxon>Hexapoda</taxon>
        <taxon>Insecta</taxon>
        <taxon>Pterygota</taxon>
        <taxon>Neoptera</taxon>
        <taxon>Endopterygota</taxon>
        <taxon>Diptera</taxon>
        <taxon>Nematocera</taxon>
        <taxon>Culicoidea</taxon>
        <taxon>Culicidae</taxon>
        <taxon>Culicinae</taxon>
        <taxon>Culicini</taxon>
        <taxon>Culex</taxon>
        <taxon>Culex</taxon>
    </lineage>
</organism>
<evidence type="ECO:0000313" key="3">
    <source>
        <dbReference type="EMBL" id="JAV28827.1"/>
    </source>
</evidence>
<name>A0A1Q3FMP7_CULTA</name>
<feature type="compositionally biased region" description="Basic and acidic residues" evidence="1">
    <location>
        <begin position="39"/>
        <end position="59"/>
    </location>
</feature>
<feature type="compositionally biased region" description="Basic and acidic residues" evidence="1">
    <location>
        <begin position="341"/>
        <end position="358"/>
    </location>
</feature>
<dbReference type="GO" id="GO:0003676">
    <property type="term" value="F:nucleic acid binding"/>
    <property type="evidence" value="ECO:0007669"/>
    <property type="project" value="InterPro"/>
</dbReference>
<evidence type="ECO:0000256" key="1">
    <source>
        <dbReference type="SAM" id="MobiDB-lite"/>
    </source>
</evidence>
<feature type="domain" description="CCHC-type" evidence="2">
    <location>
        <begin position="325"/>
        <end position="341"/>
    </location>
</feature>
<feature type="compositionally biased region" description="Pro residues" evidence="1">
    <location>
        <begin position="447"/>
        <end position="456"/>
    </location>
</feature>
<evidence type="ECO:0000259" key="2">
    <source>
        <dbReference type="SMART" id="SM00343"/>
    </source>
</evidence>
<protein>
    <submittedName>
        <fullName evidence="3">Putative i-3b cq</fullName>
    </submittedName>
</protein>
<feature type="domain" description="CCHC-type" evidence="2">
    <location>
        <begin position="287"/>
        <end position="303"/>
    </location>
</feature>
<dbReference type="SMART" id="SM00343">
    <property type="entry name" value="ZnF_C2HC"/>
    <property type="match status" value="2"/>
</dbReference>
<dbReference type="EMBL" id="GFDL01006218">
    <property type="protein sequence ID" value="JAV28827.1"/>
    <property type="molecule type" value="Transcribed_RNA"/>
</dbReference>
<feature type="compositionally biased region" description="Basic and acidic residues" evidence="1">
    <location>
        <begin position="68"/>
        <end position="78"/>
    </location>
</feature>
<reference evidence="3" key="1">
    <citation type="submission" date="2017-01" db="EMBL/GenBank/DDBJ databases">
        <title>A deep insight into the sialotranscriptome of adult male and female Cluex tarsalis mosquitoes.</title>
        <authorList>
            <person name="Ribeiro J.M."/>
            <person name="Moreira F."/>
            <person name="Bernard K.A."/>
            <person name="Calvo E."/>
        </authorList>
    </citation>
    <scope>NUCLEOTIDE SEQUENCE</scope>
    <source>
        <strain evidence="3">Kern County</strain>
        <tissue evidence="3">Salivary glands</tissue>
    </source>
</reference>
<dbReference type="InterPro" id="IPR001878">
    <property type="entry name" value="Znf_CCHC"/>
</dbReference>
<feature type="region of interest" description="Disordered" evidence="1">
    <location>
        <begin position="374"/>
        <end position="472"/>
    </location>
</feature>
<feature type="compositionally biased region" description="Acidic residues" evidence="1">
    <location>
        <begin position="378"/>
        <end position="389"/>
    </location>
</feature>
<accession>A0A1Q3FMP7</accession>
<feature type="region of interest" description="Disordered" evidence="1">
    <location>
        <begin position="1"/>
        <end position="121"/>
    </location>
</feature>